<dbReference type="PROSITE" id="PS51421">
    <property type="entry name" value="RAS"/>
    <property type="match status" value="1"/>
</dbReference>
<dbReference type="PRINTS" id="PR00449">
    <property type="entry name" value="RASTRNSFRMNG"/>
</dbReference>
<dbReference type="InterPro" id="IPR027417">
    <property type="entry name" value="P-loop_NTPase"/>
</dbReference>
<keyword evidence="3" id="KW-1185">Reference proteome</keyword>
<name>A0A6P7SAD3_9MOLL</name>
<sequence length="214" mass="24420">MKKSNNLSGKYQEISSPTNVQKVKVVTVGDISVGKSSLALRFTKGYFEELYKPTVGAVFVFKTITEGNRKILFQIWDTAGQERFKSLVPMYLRDAKFALLIYDITDRKTFEAIPTWLNYVTRYAPPDIQVTLVANKIDLQEYQTIDTRFAKTFAEEHNISFEAVSAKTGENVEKLFNNLAKKLPPEVIVNKHSANHSIKLTDEKKSLTKCCRIR</sequence>
<gene>
    <name evidence="4 5" type="primary">LOC115210730</name>
</gene>
<dbReference type="PANTHER" id="PTHR47978">
    <property type="match status" value="1"/>
</dbReference>
<accession>A0A6P7SAD3</accession>
<dbReference type="AlphaFoldDB" id="A0A6P7SAD3"/>
<dbReference type="RefSeq" id="XP_029635299.1">
    <property type="nucleotide sequence ID" value="XM_029779439.2"/>
</dbReference>
<keyword evidence="2" id="KW-0547">Nucleotide-binding</keyword>
<dbReference type="GO" id="GO:0005525">
    <property type="term" value="F:GTP binding"/>
    <property type="evidence" value="ECO:0007669"/>
    <property type="project" value="InterPro"/>
</dbReference>
<proteinExistence type="inferred from homology"/>
<dbReference type="SMART" id="SM00174">
    <property type="entry name" value="RHO"/>
    <property type="match status" value="1"/>
</dbReference>
<dbReference type="SUPFAM" id="SSF52540">
    <property type="entry name" value="P-loop containing nucleoside triphosphate hydrolases"/>
    <property type="match status" value="1"/>
</dbReference>
<evidence type="ECO:0000313" key="4">
    <source>
        <dbReference type="RefSeq" id="XP_029635299.1"/>
    </source>
</evidence>
<dbReference type="NCBIfam" id="TIGR00231">
    <property type="entry name" value="small_GTP"/>
    <property type="match status" value="1"/>
</dbReference>
<dbReference type="Proteomes" id="UP000515154">
    <property type="component" value="Linkage group LG4"/>
</dbReference>
<dbReference type="FunFam" id="3.40.50.300:FF:000808">
    <property type="entry name" value="Small GTP-binding protein, putative"/>
    <property type="match status" value="1"/>
</dbReference>
<dbReference type="SMART" id="SM00176">
    <property type="entry name" value="RAN"/>
    <property type="match status" value="1"/>
</dbReference>
<dbReference type="Gene3D" id="3.40.50.300">
    <property type="entry name" value="P-loop containing nucleotide triphosphate hydrolases"/>
    <property type="match status" value="1"/>
</dbReference>
<evidence type="ECO:0000313" key="3">
    <source>
        <dbReference type="Proteomes" id="UP000515154"/>
    </source>
</evidence>
<dbReference type="PROSITE" id="PS51420">
    <property type="entry name" value="RHO"/>
    <property type="match status" value="1"/>
</dbReference>
<protein>
    <submittedName>
        <fullName evidence="4 5">GTP-binding protein ypt5</fullName>
    </submittedName>
</protein>
<dbReference type="Pfam" id="PF00071">
    <property type="entry name" value="Ras"/>
    <property type="match status" value="1"/>
</dbReference>
<dbReference type="PROSITE" id="PS51419">
    <property type="entry name" value="RAB"/>
    <property type="match status" value="1"/>
</dbReference>
<dbReference type="InterPro" id="IPR001806">
    <property type="entry name" value="Small_GTPase"/>
</dbReference>
<reference evidence="4 5" key="1">
    <citation type="submission" date="2025-08" db="UniProtKB">
        <authorList>
            <consortium name="RefSeq"/>
        </authorList>
    </citation>
    <scope>IDENTIFICATION</scope>
</reference>
<dbReference type="KEGG" id="osn:115210730"/>
<dbReference type="GO" id="GO:0003924">
    <property type="term" value="F:GTPase activity"/>
    <property type="evidence" value="ECO:0007669"/>
    <property type="project" value="InterPro"/>
</dbReference>
<evidence type="ECO:0000256" key="1">
    <source>
        <dbReference type="ARBA" id="ARBA00006270"/>
    </source>
</evidence>
<organism evidence="3 4">
    <name type="scientific">Octopus sinensis</name>
    <name type="common">East Asian common octopus</name>
    <dbReference type="NCBI Taxonomy" id="2607531"/>
    <lineage>
        <taxon>Eukaryota</taxon>
        <taxon>Metazoa</taxon>
        <taxon>Spiralia</taxon>
        <taxon>Lophotrochozoa</taxon>
        <taxon>Mollusca</taxon>
        <taxon>Cephalopoda</taxon>
        <taxon>Coleoidea</taxon>
        <taxon>Octopodiformes</taxon>
        <taxon>Octopoda</taxon>
        <taxon>Incirrata</taxon>
        <taxon>Octopodidae</taxon>
        <taxon>Octopus</taxon>
    </lineage>
</organism>
<dbReference type="RefSeq" id="XP_036358233.1">
    <property type="nucleotide sequence ID" value="XM_036502340.1"/>
</dbReference>
<dbReference type="InterPro" id="IPR005225">
    <property type="entry name" value="Small_GTP-bd"/>
</dbReference>
<evidence type="ECO:0000313" key="5">
    <source>
        <dbReference type="RefSeq" id="XP_036358233.1"/>
    </source>
</evidence>
<dbReference type="SMART" id="SM00175">
    <property type="entry name" value="RAB"/>
    <property type="match status" value="1"/>
</dbReference>
<dbReference type="CDD" id="cd00154">
    <property type="entry name" value="Rab"/>
    <property type="match status" value="1"/>
</dbReference>
<dbReference type="SMART" id="SM00173">
    <property type="entry name" value="RAS"/>
    <property type="match status" value="1"/>
</dbReference>
<evidence type="ECO:0000256" key="2">
    <source>
        <dbReference type="ARBA" id="ARBA00022741"/>
    </source>
</evidence>
<comment type="similarity">
    <text evidence="1">Belongs to the small GTPase superfamily. Rab family.</text>
</comment>